<organism evidence="2 3">
    <name type="scientific">Synechococcus elongatus PCC 11801</name>
    <dbReference type="NCBI Taxonomy" id="2219813"/>
    <lineage>
        <taxon>Bacteria</taxon>
        <taxon>Bacillati</taxon>
        <taxon>Cyanobacteriota</taxon>
        <taxon>Cyanophyceae</taxon>
        <taxon>Synechococcales</taxon>
        <taxon>Synechococcaceae</taxon>
        <taxon>Synechococcus</taxon>
    </lineage>
</organism>
<dbReference type="Proteomes" id="UP000267249">
    <property type="component" value="Chromosome"/>
</dbReference>
<protein>
    <recommendedName>
        <fullName evidence="4">DUF732 domain-containing protein</fullName>
    </recommendedName>
</protein>
<feature type="signal peptide" evidence="1">
    <location>
        <begin position="1"/>
        <end position="19"/>
    </location>
</feature>
<evidence type="ECO:0000256" key="1">
    <source>
        <dbReference type="SAM" id="SignalP"/>
    </source>
</evidence>
<reference evidence="2 3" key="1">
    <citation type="journal article" date="2018" name="Sci. Rep.">
        <title>Genome Features and Biochemical Characteristics of a Robust, Fast Growing and Naturally Transformable Cyanobacterium Synechococcus elongatus PCC 11801 Isolated from India.</title>
        <authorList>
            <person name="Jaiswal D."/>
            <person name="Sengupta A."/>
            <person name="Sohoni S."/>
            <person name="Sengupta S."/>
            <person name="Phadnavis A.G."/>
            <person name="Pakrasi H.B."/>
            <person name="Wangikar P.P."/>
        </authorList>
    </citation>
    <scope>NUCLEOTIDE SEQUENCE [LARGE SCALE GENOMIC DNA]</scope>
    <source>
        <strain evidence="2 3">PCC 11801</strain>
    </source>
</reference>
<keyword evidence="1" id="KW-0732">Signal</keyword>
<evidence type="ECO:0008006" key="4">
    <source>
        <dbReference type="Google" id="ProtNLM"/>
    </source>
</evidence>
<name>A0AAN1QQ55_SYNEL</name>
<dbReference type="RefSeq" id="WP_208674285.1">
    <property type="nucleotide sequence ID" value="NZ_CP030139.2"/>
</dbReference>
<evidence type="ECO:0000313" key="3">
    <source>
        <dbReference type="Proteomes" id="UP000267249"/>
    </source>
</evidence>
<proteinExistence type="predicted"/>
<accession>A0AAN1QQ55</accession>
<feature type="chain" id="PRO_5042906550" description="DUF732 domain-containing protein" evidence="1">
    <location>
        <begin position="20"/>
        <end position="97"/>
    </location>
</feature>
<dbReference type="AlphaFoldDB" id="A0AAN1QQ55"/>
<evidence type="ECO:0000313" key="2">
    <source>
        <dbReference type="EMBL" id="AZB73437.1"/>
    </source>
</evidence>
<dbReference type="EMBL" id="CP030139">
    <property type="protein sequence ID" value="AZB73437.1"/>
    <property type="molecule type" value="Genomic_DNA"/>
</dbReference>
<gene>
    <name evidence="2" type="ORF">DOP62_12615</name>
</gene>
<sequence length="97" mass="10653">MGVRLWILAMVWMPLPAIALPSDRQLQDFAKELCAINSPSPQQFEAAVSQQINRWISDQSLTEADLKTPNSAEALGAQLAGFLIQQCPQQASKLFGI</sequence>